<comment type="caution">
    <text evidence="4">The sequence shown here is derived from an EMBL/GenBank/DDBJ whole genome shotgun (WGS) entry which is preliminary data.</text>
</comment>
<dbReference type="PANTHER" id="PTHR21139:SF42">
    <property type="entry name" value="TRIOSEPHOSPHATE ISOMERASE"/>
    <property type="match status" value="1"/>
</dbReference>
<dbReference type="Pfam" id="PF00121">
    <property type="entry name" value="TIM"/>
    <property type="match status" value="1"/>
</dbReference>
<comment type="subunit">
    <text evidence="3">Homodimer.</text>
</comment>
<accession>A0A0G1JBN2</accession>
<comment type="subcellular location">
    <subcellularLocation>
        <location evidence="3">Cytoplasm</location>
    </subcellularLocation>
</comment>
<dbReference type="NCBIfam" id="TIGR00419">
    <property type="entry name" value="tim"/>
    <property type="match status" value="1"/>
</dbReference>
<dbReference type="GO" id="GO:0019563">
    <property type="term" value="P:glycerol catabolic process"/>
    <property type="evidence" value="ECO:0007669"/>
    <property type="project" value="TreeGrafter"/>
</dbReference>
<reference evidence="4 5" key="1">
    <citation type="journal article" date="2015" name="Nature">
        <title>rRNA introns, odd ribosomes, and small enigmatic genomes across a large radiation of phyla.</title>
        <authorList>
            <person name="Brown C.T."/>
            <person name="Hug L.A."/>
            <person name="Thomas B.C."/>
            <person name="Sharon I."/>
            <person name="Castelle C.J."/>
            <person name="Singh A."/>
            <person name="Wilkins M.J."/>
            <person name="Williams K.H."/>
            <person name="Banfield J.F."/>
        </authorList>
    </citation>
    <scope>NUCLEOTIDE SEQUENCE [LARGE SCALE GENOMIC DNA]</scope>
</reference>
<dbReference type="STRING" id="1618647.UW30_C0008G0036"/>
<comment type="similarity">
    <text evidence="1 3">Belongs to the triosephosphate isomerase family.</text>
</comment>
<organism evidence="4 5">
    <name type="scientific">Candidatus Giovannonibacteria bacterium GW2011_GWA2_44_13b</name>
    <dbReference type="NCBI Taxonomy" id="1618647"/>
    <lineage>
        <taxon>Bacteria</taxon>
        <taxon>Candidatus Giovannoniibacteriota</taxon>
    </lineage>
</organism>
<dbReference type="PATRIC" id="fig|1618647.3.peg.423"/>
<dbReference type="PROSITE" id="PS51440">
    <property type="entry name" value="TIM_2"/>
    <property type="match status" value="1"/>
</dbReference>
<dbReference type="GO" id="GO:0004807">
    <property type="term" value="F:triose-phosphate isomerase activity"/>
    <property type="evidence" value="ECO:0007669"/>
    <property type="project" value="UniProtKB-UniRule"/>
</dbReference>
<keyword evidence="3" id="KW-0324">Glycolysis</keyword>
<comment type="pathway">
    <text evidence="3">Carbohydrate degradation; glycolysis; D-glyceraldehyde 3-phosphate from glycerone phosphate: step 1/1.</text>
</comment>
<evidence type="ECO:0000313" key="4">
    <source>
        <dbReference type="EMBL" id="KKT41417.1"/>
    </source>
</evidence>
<dbReference type="PANTHER" id="PTHR21139">
    <property type="entry name" value="TRIOSEPHOSPHATE ISOMERASE"/>
    <property type="match status" value="1"/>
</dbReference>
<proteinExistence type="inferred from homology"/>
<dbReference type="InterPro" id="IPR013785">
    <property type="entry name" value="Aldolase_TIM"/>
</dbReference>
<dbReference type="Gene3D" id="3.20.20.70">
    <property type="entry name" value="Aldolase class I"/>
    <property type="match status" value="1"/>
</dbReference>
<dbReference type="InterPro" id="IPR020861">
    <property type="entry name" value="Triosephosphate_isomerase_AS"/>
</dbReference>
<evidence type="ECO:0000256" key="3">
    <source>
        <dbReference type="RuleBase" id="RU363013"/>
    </source>
</evidence>
<dbReference type="InterPro" id="IPR035990">
    <property type="entry name" value="TIM_sf"/>
</dbReference>
<comment type="pathway">
    <text evidence="3">Carbohydrate biosynthesis; gluconeogenesis.</text>
</comment>
<dbReference type="SUPFAM" id="SSF51351">
    <property type="entry name" value="Triosephosphate isomerase (TIM)"/>
    <property type="match status" value="1"/>
</dbReference>
<dbReference type="GO" id="GO:0046166">
    <property type="term" value="P:glyceraldehyde-3-phosphate biosynthetic process"/>
    <property type="evidence" value="ECO:0007669"/>
    <property type="project" value="TreeGrafter"/>
</dbReference>
<dbReference type="EMBL" id="LCHU01000008">
    <property type="protein sequence ID" value="KKT41417.1"/>
    <property type="molecule type" value="Genomic_DNA"/>
</dbReference>
<keyword evidence="3" id="KW-0312">Gluconeogenesis</keyword>
<dbReference type="GO" id="GO:0006094">
    <property type="term" value="P:gluconeogenesis"/>
    <property type="evidence" value="ECO:0007669"/>
    <property type="project" value="UniProtKB-UniPathway"/>
</dbReference>
<dbReference type="Proteomes" id="UP000034736">
    <property type="component" value="Unassembled WGS sequence"/>
</dbReference>
<evidence type="ECO:0000256" key="2">
    <source>
        <dbReference type="ARBA" id="ARBA00023235"/>
    </source>
</evidence>
<sequence length="245" mass="26989">MRKIIIGNWKMNPTTPKEALRIFSVIHRETKSIKNIDVVFAPPFVFLHLLKGAKIGAQDVFWEKVGAYTGEVSAVELKALGVTHVIVGHSERRAMCETDEIVHKKLEAVLGAGMKAVLCIGELERKKDEAFPPIVRRELHSAMSKIKRPLLKNLIIAYEPIWAVGTGKADDPKTIYEMAIIIKRDLQKILGSKIADKIPVLYGGSVRASNAKTFLRDAGVDGLLVGGASLEAKQFVKIVKDASEL</sequence>
<evidence type="ECO:0000313" key="5">
    <source>
        <dbReference type="Proteomes" id="UP000034736"/>
    </source>
</evidence>
<dbReference type="CDD" id="cd00311">
    <property type="entry name" value="TIM"/>
    <property type="match status" value="1"/>
</dbReference>
<keyword evidence="3" id="KW-0963">Cytoplasm</keyword>
<name>A0A0G1JBN2_9BACT</name>
<dbReference type="PROSITE" id="PS00171">
    <property type="entry name" value="TIM_1"/>
    <property type="match status" value="1"/>
</dbReference>
<keyword evidence="2 3" id="KW-0413">Isomerase</keyword>
<dbReference type="UniPathway" id="UPA00138"/>
<dbReference type="AlphaFoldDB" id="A0A0G1JBN2"/>
<dbReference type="GO" id="GO:0006096">
    <property type="term" value="P:glycolytic process"/>
    <property type="evidence" value="ECO:0007669"/>
    <property type="project" value="UniProtKB-UniRule"/>
</dbReference>
<dbReference type="InterPro" id="IPR000652">
    <property type="entry name" value="Triosephosphate_isomerase"/>
</dbReference>
<dbReference type="EC" id="5.3.1.1" evidence="3"/>
<gene>
    <name evidence="4" type="ORF">UW30_C0008G0036</name>
</gene>
<protein>
    <recommendedName>
        <fullName evidence="3">Triosephosphate isomerase</fullName>
        <ecNumber evidence="3">5.3.1.1</ecNumber>
    </recommendedName>
</protein>
<dbReference type="GO" id="GO:0005829">
    <property type="term" value="C:cytosol"/>
    <property type="evidence" value="ECO:0007669"/>
    <property type="project" value="TreeGrafter"/>
</dbReference>
<dbReference type="UniPathway" id="UPA00109">
    <property type="reaction ID" value="UER00189"/>
</dbReference>
<evidence type="ECO:0000256" key="1">
    <source>
        <dbReference type="ARBA" id="ARBA00007422"/>
    </source>
</evidence>
<comment type="catalytic activity">
    <reaction evidence="3">
        <text>D-glyceraldehyde 3-phosphate = dihydroxyacetone phosphate</text>
        <dbReference type="Rhea" id="RHEA:18585"/>
        <dbReference type="ChEBI" id="CHEBI:57642"/>
        <dbReference type="ChEBI" id="CHEBI:59776"/>
        <dbReference type="EC" id="5.3.1.1"/>
    </reaction>
</comment>